<name>M1ZCY3_9FIRM</name>
<sequence length="125" mass="14445">MLTYIQRLLIFLLAINVLGYILVVLKEKIYLKNNLIIIDNKHVTPQHLEKADMKEFVLDGSRVKSGDEVKIITNAKDKFVGILIGAIKKEKAILMVTHDNEIKQLDIDNILKFKVISKYGRFFNF</sequence>
<dbReference type="HOGENOM" id="CLU_1976890_0_0_9"/>
<evidence type="ECO:0000313" key="2">
    <source>
        <dbReference type="EMBL" id="SHD76928.1"/>
    </source>
</evidence>
<keyword evidence="3" id="KW-1185">Reference proteome</keyword>
<feature type="transmembrane region" description="Helical" evidence="1">
    <location>
        <begin position="6"/>
        <end position="25"/>
    </location>
</feature>
<dbReference type="RefSeq" id="WP_005586129.1">
    <property type="nucleotide sequence ID" value="NZ_LT669839.1"/>
</dbReference>
<gene>
    <name evidence="2" type="ORF">CUESP1_1564</name>
</gene>
<dbReference type="OrthoDB" id="1954971at2"/>
<accession>M1ZCY3</accession>
<reference evidence="2 3" key="1">
    <citation type="submission" date="2016-11" db="EMBL/GenBank/DDBJ databases">
        <authorList>
            <person name="Manzoor S."/>
        </authorList>
    </citation>
    <scope>NUCLEOTIDE SEQUENCE [LARGE SCALE GENOMIC DNA]</scope>
    <source>
        <strain evidence="2">Clostridium ultunense strain Esp</strain>
    </source>
</reference>
<dbReference type="Proteomes" id="UP000245423">
    <property type="component" value="Chromosome 1"/>
</dbReference>
<keyword evidence="1" id="KW-1133">Transmembrane helix</keyword>
<protein>
    <submittedName>
        <fullName evidence="2">Uncharacterized protein</fullName>
    </submittedName>
</protein>
<keyword evidence="1" id="KW-0812">Transmembrane</keyword>
<dbReference type="EMBL" id="LT669839">
    <property type="protein sequence ID" value="SHD76928.1"/>
    <property type="molecule type" value="Genomic_DNA"/>
</dbReference>
<evidence type="ECO:0000313" key="3">
    <source>
        <dbReference type="Proteomes" id="UP000245423"/>
    </source>
</evidence>
<evidence type="ECO:0000256" key="1">
    <source>
        <dbReference type="SAM" id="Phobius"/>
    </source>
</evidence>
<organism evidence="2 3">
    <name type="scientific">[Clostridium] ultunense Esp</name>
    <dbReference type="NCBI Taxonomy" id="1288971"/>
    <lineage>
        <taxon>Bacteria</taxon>
        <taxon>Bacillati</taxon>
        <taxon>Bacillota</taxon>
        <taxon>Tissierellia</taxon>
        <taxon>Tissierellales</taxon>
        <taxon>Tepidimicrobiaceae</taxon>
        <taxon>Schnuerera</taxon>
    </lineage>
</organism>
<proteinExistence type="predicted"/>
<keyword evidence="1" id="KW-0472">Membrane</keyword>
<dbReference type="AlphaFoldDB" id="M1ZCY3"/>